<dbReference type="GO" id="GO:0048666">
    <property type="term" value="P:neuron development"/>
    <property type="evidence" value="ECO:0007669"/>
    <property type="project" value="UniProtKB-UniRule"/>
</dbReference>
<keyword evidence="1 3" id="KW-0808">Transferase</keyword>
<dbReference type="Proteomes" id="UP000694872">
    <property type="component" value="Unplaced"/>
</dbReference>
<dbReference type="GO" id="GO:0019799">
    <property type="term" value="F:tubulin N-acetyltransferase activity"/>
    <property type="evidence" value="ECO:0007669"/>
    <property type="project" value="UniProtKB-UniRule"/>
</dbReference>
<dbReference type="GO" id="GO:0070507">
    <property type="term" value="P:regulation of microtubule cytoskeleton organization"/>
    <property type="evidence" value="ECO:0007669"/>
    <property type="project" value="UniProtKB-UniRule"/>
</dbReference>
<proteinExistence type="inferred from homology"/>
<comment type="similarity">
    <text evidence="3">Belongs to the acetyltransferase ATAT1 family.</text>
</comment>
<dbReference type="Pfam" id="PF05301">
    <property type="entry name" value="Acetyltransf_16"/>
    <property type="match status" value="1"/>
</dbReference>
<feature type="site" description="Crucial for catalytic activity" evidence="3">
    <location>
        <position position="58"/>
    </location>
</feature>
<evidence type="ECO:0000256" key="2">
    <source>
        <dbReference type="ARBA" id="ARBA00023315"/>
    </source>
</evidence>
<comment type="catalytic activity">
    <reaction evidence="3">
        <text>L-lysyl-[alpha-tubulin] + acetyl-CoA = N(6)-acetyl-L-lysyl-[alpha-tubulin] + CoA + H(+)</text>
        <dbReference type="Rhea" id="RHEA:15277"/>
        <dbReference type="Rhea" id="RHEA-COMP:11278"/>
        <dbReference type="Rhea" id="RHEA-COMP:11279"/>
        <dbReference type="ChEBI" id="CHEBI:15378"/>
        <dbReference type="ChEBI" id="CHEBI:29969"/>
        <dbReference type="ChEBI" id="CHEBI:57287"/>
        <dbReference type="ChEBI" id="CHEBI:57288"/>
        <dbReference type="ChEBI" id="CHEBI:61930"/>
        <dbReference type="EC" id="2.3.1.108"/>
    </reaction>
</comment>
<dbReference type="RefSeq" id="XP_013161948.1">
    <property type="nucleotide sequence ID" value="XM_013306494.1"/>
</dbReference>
<dbReference type="InterPro" id="IPR007965">
    <property type="entry name" value="GNAT_ATAT"/>
</dbReference>
<name>A0AAJ6YZ55_PAPXU</name>
<evidence type="ECO:0000256" key="1">
    <source>
        <dbReference type="ARBA" id="ARBA00022679"/>
    </source>
</evidence>
<feature type="binding site" evidence="3">
    <location>
        <begin position="160"/>
        <end position="169"/>
    </location>
    <ligand>
        <name>acetyl-CoA</name>
        <dbReference type="ChEBI" id="CHEBI:57288"/>
    </ligand>
</feature>
<dbReference type="Gene3D" id="3.40.630.30">
    <property type="match status" value="1"/>
</dbReference>
<accession>A0AAJ6YZ55</accession>
<sequence>MNNTNFLSVNDLFKEDISKITAADIPLCVQYLDKETRIKLCRLEEIINSIGLMSTKAQGLKRTLTTFEKLRLSPDHKLYILKDGKSNEGAGEVIGILKTGVKQLYLYDLQSKLVIASPVCILDFFVVDCKQRRGFGKKLYDYMLEDQKLKPHELAIDGPSPKMLEFLKKHYNFTKVLKYSNNFAVCDKFFESTNIGKTQDGTMPTHSATRRISEYGASGEVHRNNVYRIPSHKGQTMAPKVKPISGLSLKKWSSEAGALIHGGRTSPSYLS</sequence>
<dbReference type="KEGG" id="pxu:106113651"/>
<dbReference type="PROSITE" id="PS51730">
    <property type="entry name" value="GNAT_ATAT"/>
    <property type="match status" value="1"/>
</dbReference>
<comment type="function">
    <text evidence="3">Specifically acetylates 'Lys-40' in alpha-tubulin on the lumenal side of microtubules. Promotes microtubule destabilization and accelerates microtubule dynamics; this activity may be independent of acetylation activity. Acetylates alpha-tubulin with a slow enzymatic rate, due to a catalytic site that is not optimized for acetyl transfer. Enters the microtubule through each end and diffuses quickly throughout the lumen of microtubules. Acetylates only long/old microtubules because of its slow acetylation rate since it does not have time to act on dynamically unstable microtubules before the enzyme is released.</text>
</comment>
<dbReference type="AlphaFoldDB" id="A0AAJ6YZ55"/>
<dbReference type="InterPro" id="IPR038746">
    <property type="entry name" value="Atat"/>
</dbReference>
<evidence type="ECO:0000256" key="3">
    <source>
        <dbReference type="HAMAP-Rule" id="MF_03130"/>
    </source>
</evidence>
<dbReference type="PANTHER" id="PTHR12327">
    <property type="entry name" value="ALPHA-TUBULIN N-ACETYLTRANSFERASE 1"/>
    <property type="match status" value="1"/>
</dbReference>
<reference evidence="5" key="1">
    <citation type="submission" date="2025-08" db="UniProtKB">
        <authorList>
            <consortium name="RefSeq"/>
        </authorList>
    </citation>
    <scope>IDENTIFICATION</scope>
</reference>
<dbReference type="GeneID" id="106113651"/>
<keyword evidence="2 3" id="KW-0012">Acyltransferase</keyword>
<dbReference type="PANTHER" id="PTHR12327:SF0">
    <property type="entry name" value="ALPHA-TUBULIN N-ACETYLTRANSFERASE 1"/>
    <property type="match status" value="1"/>
</dbReference>
<evidence type="ECO:0000313" key="5">
    <source>
        <dbReference type="RefSeq" id="XP_013161948.1"/>
    </source>
</evidence>
<organism evidence="5">
    <name type="scientific">Papilio xuthus</name>
    <name type="common">Asian swallowtail butterfly</name>
    <dbReference type="NCBI Taxonomy" id="66420"/>
    <lineage>
        <taxon>Eukaryota</taxon>
        <taxon>Metazoa</taxon>
        <taxon>Ecdysozoa</taxon>
        <taxon>Arthropoda</taxon>
        <taxon>Hexapoda</taxon>
        <taxon>Insecta</taxon>
        <taxon>Pterygota</taxon>
        <taxon>Neoptera</taxon>
        <taxon>Endopterygota</taxon>
        <taxon>Lepidoptera</taxon>
        <taxon>Glossata</taxon>
        <taxon>Ditrysia</taxon>
        <taxon>Papilionoidea</taxon>
        <taxon>Papilionidae</taxon>
        <taxon>Papilioninae</taxon>
        <taxon>Papilio</taxon>
    </lineage>
</organism>
<protein>
    <recommendedName>
        <fullName evidence="3">Alpha-tubulin N-acetyltransferase</fullName>
        <shortName evidence="3">Alpha-TAT</shortName>
        <shortName evidence="3">TAT</shortName>
        <ecNumber evidence="3">2.3.1.108</ecNumber>
    </recommendedName>
    <alternativeName>
        <fullName evidence="3">Acetyltransferase mec-17 homolog</fullName>
    </alternativeName>
</protein>
<dbReference type="HAMAP" id="MF_03130">
    <property type="entry name" value="mec17"/>
    <property type="match status" value="1"/>
</dbReference>
<evidence type="ECO:0000259" key="4">
    <source>
        <dbReference type="PROSITE" id="PS51730"/>
    </source>
</evidence>
<dbReference type="EC" id="2.3.1.108" evidence="3"/>
<feature type="binding site" evidence="3">
    <location>
        <begin position="124"/>
        <end position="137"/>
    </location>
    <ligand>
        <name>acetyl-CoA</name>
        <dbReference type="ChEBI" id="CHEBI:57288"/>
    </ligand>
</feature>
<dbReference type="GO" id="GO:0005874">
    <property type="term" value="C:microtubule"/>
    <property type="evidence" value="ECO:0007669"/>
    <property type="project" value="InterPro"/>
</dbReference>
<feature type="domain" description="N-acetyltransferase" evidence="4">
    <location>
        <begin position="1"/>
        <end position="190"/>
    </location>
</feature>
<gene>
    <name evidence="5" type="primary">LOC106113651</name>
</gene>